<evidence type="ECO:0000256" key="7">
    <source>
        <dbReference type="ARBA" id="ARBA00023116"/>
    </source>
</evidence>
<gene>
    <name evidence="12" type="ORF">ATL39_1677</name>
</gene>
<keyword evidence="5 9" id="KW-0067">ATP-binding</keyword>
<dbReference type="InterPro" id="IPR039718">
    <property type="entry name" value="Rrm1"/>
</dbReference>
<comment type="caution">
    <text evidence="12">The sequence shown here is derived from an EMBL/GenBank/DDBJ whole genome shotgun (WGS) entry which is preliminary data.</text>
</comment>
<sequence>MTVIFKDNGSRTLAFEKQRLEAYIDEVTDGFPDLDKEEYKEAVVSNVSYKDSYSADQITQLLTLQASERIDRNGPQWTYVAARIYLKKLYKEAARNRAYDAEDKYGSLYGLLKTLGSKGVYDSTLLRDYSKEEIIELEQAIKPERDELFTYVGVLTLAHKYLASDKSKNVYELPQERFMVIAMKLMIEEPKQNRLNMVKEAYWALSNLYMTVATPTLANAGKNVGQLSSCFIDTVDDSLRSIFDSNTDVANLSKNGGGVGIYFGKLRSRGSDIKGYKGVAGGIMGWMKQLNNTAVSVDQLGQRQGAFAVYLDVWHKDILEFLDVKLNTGDERMRTHDIFTGVCLPDLFMEKVESREDWYLFDPHEVEKVMGWSLEDFYDEKEGRGSFREKYQQCMDHPDISRERIPAIEIMKRVMKSQLQTGTPYMFYRDTVNRENPNKHEGMIYSSNLCTEIMQNMSATVIKEEKLTPEGTIITEKTPGDMVVCNLSSISLARAVTEDVLERLIPVQVRMLDNVIDLNHIEVLQAQLTNKRYRGIGLGTFGWHHLLALKGIRWESETAVAYADELYEKISYLTLEASCRIAEEKGAYPLFEGSEWESGAYLERKYDSKEWDELRTRIQKSGIRNGYLMAVAPNATTSLIAGSTASIDPIYRQEYVEEKKGYRSPATAPDISSKTIWYYKSAFNIDQSWSIRQNAARQKHIDQAVSFNLYIPRDIKAKEFLDMHLQAWSAGLKTTYYTRSTSTVIEDCESCSS</sequence>
<dbReference type="InterPro" id="IPR013346">
    <property type="entry name" value="NrdE_NrdA_C"/>
</dbReference>
<keyword evidence="3" id="KW-0021">Allosteric enzyme</keyword>
<evidence type="ECO:0000313" key="13">
    <source>
        <dbReference type="Proteomes" id="UP000285120"/>
    </source>
</evidence>
<dbReference type="InterPro" id="IPR008926">
    <property type="entry name" value="RNR_R1-su_N"/>
</dbReference>
<accession>A0A419V4G5</accession>
<dbReference type="GO" id="GO:0009263">
    <property type="term" value="P:deoxyribonucleotide biosynthetic process"/>
    <property type="evidence" value="ECO:0007669"/>
    <property type="project" value="UniProtKB-KW"/>
</dbReference>
<proteinExistence type="inferred from homology"/>
<feature type="domain" description="ATP-cone" evidence="11">
    <location>
        <begin position="1"/>
        <end position="95"/>
    </location>
</feature>
<dbReference type="Proteomes" id="UP000285120">
    <property type="component" value="Unassembled WGS sequence"/>
</dbReference>
<keyword evidence="4 9" id="KW-0547">Nucleotide-binding</keyword>
<evidence type="ECO:0000256" key="8">
    <source>
        <dbReference type="ARBA" id="ARBA00047754"/>
    </source>
</evidence>
<evidence type="ECO:0000259" key="11">
    <source>
        <dbReference type="PROSITE" id="PS51161"/>
    </source>
</evidence>
<evidence type="ECO:0000256" key="5">
    <source>
        <dbReference type="ARBA" id="ARBA00022840"/>
    </source>
</evidence>
<keyword evidence="13" id="KW-1185">Reference proteome</keyword>
<dbReference type="CDD" id="cd01679">
    <property type="entry name" value="RNR_I"/>
    <property type="match status" value="1"/>
</dbReference>
<comment type="catalytic activity">
    <reaction evidence="8 10">
        <text>a 2'-deoxyribonucleoside 5'-diphosphate + [thioredoxin]-disulfide + H2O = a ribonucleoside 5'-diphosphate + [thioredoxin]-dithiol</text>
        <dbReference type="Rhea" id="RHEA:23252"/>
        <dbReference type="Rhea" id="RHEA-COMP:10698"/>
        <dbReference type="Rhea" id="RHEA-COMP:10700"/>
        <dbReference type="ChEBI" id="CHEBI:15377"/>
        <dbReference type="ChEBI" id="CHEBI:29950"/>
        <dbReference type="ChEBI" id="CHEBI:50058"/>
        <dbReference type="ChEBI" id="CHEBI:57930"/>
        <dbReference type="ChEBI" id="CHEBI:73316"/>
        <dbReference type="EC" id="1.17.4.1"/>
    </reaction>
</comment>
<dbReference type="Pfam" id="PF02867">
    <property type="entry name" value="Ribonuc_red_lgC"/>
    <property type="match status" value="1"/>
</dbReference>
<dbReference type="SUPFAM" id="SSF51998">
    <property type="entry name" value="PFL-like glycyl radical enzymes"/>
    <property type="match status" value="1"/>
</dbReference>
<dbReference type="GO" id="GO:0005524">
    <property type="term" value="F:ATP binding"/>
    <property type="evidence" value="ECO:0007669"/>
    <property type="project" value="UniProtKB-UniRule"/>
</dbReference>
<dbReference type="EC" id="1.17.4.1" evidence="2 10"/>
<name>A0A419V4G5_9BACL</name>
<dbReference type="AlphaFoldDB" id="A0A419V4G5"/>
<keyword evidence="7 10" id="KW-0215">Deoxyribonucleotide synthesis</keyword>
<dbReference type="InterPro" id="IPR005144">
    <property type="entry name" value="ATP-cone_dom"/>
</dbReference>
<evidence type="ECO:0000256" key="4">
    <source>
        <dbReference type="ARBA" id="ARBA00022741"/>
    </source>
</evidence>
<dbReference type="PANTHER" id="PTHR11573">
    <property type="entry name" value="RIBONUCLEOSIDE-DIPHOSPHATE REDUCTASE LARGE CHAIN"/>
    <property type="match status" value="1"/>
</dbReference>
<dbReference type="InterPro" id="IPR013509">
    <property type="entry name" value="RNR_lsu_N"/>
</dbReference>
<dbReference type="PROSITE" id="PS00089">
    <property type="entry name" value="RIBORED_LARGE"/>
    <property type="match status" value="1"/>
</dbReference>
<reference evidence="12 13" key="1">
    <citation type="submission" date="2018-09" db="EMBL/GenBank/DDBJ databases">
        <title>Genomic Encyclopedia of Archaeal and Bacterial Type Strains, Phase II (KMG-II): from individual species to whole genera.</title>
        <authorList>
            <person name="Goeker M."/>
        </authorList>
    </citation>
    <scope>NUCLEOTIDE SEQUENCE [LARGE SCALE GENOMIC DNA]</scope>
    <source>
        <strain evidence="12 13">DSM 17008</strain>
    </source>
</reference>
<dbReference type="NCBIfam" id="TIGR02506">
    <property type="entry name" value="NrdE_NrdA"/>
    <property type="match status" value="1"/>
</dbReference>
<dbReference type="RefSeq" id="WP_120192882.1">
    <property type="nucleotide sequence ID" value="NZ_RAPK01000008.1"/>
</dbReference>
<dbReference type="EMBL" id="RAPK01000008">
    <property type="protein sequence ID" value="RKD73384.1"/>
    <property type="molecule type" value="Genomic_DNA"/>
</dbReference>
<evidence type="ECO:0000256" key="6">
    <source>
        <dbReference type="ARBA" id="ARBA00023002"/>
    </source>
</evidence>
<dbReference type="OrthoDB" id="9762933at2"/>
<evidence type="ECO:0000256" key="10">
    <source>
        <dbReference type="RuleBase" id="RU003410"/>
    </source>
</evidence>
<evidence type="ECO:0000256" key="1">
    <source>
        <dbReference type="ARBA" id="ARBA00010406"/>
    </source>
</evidence>
<dbReference type="PRINTS" id="PR01183">
    <property type="entry name" value="RIBORDTASEM1"/>
</dbReference>
<evidence type="ECO:0000256" key="3">
    <source>
        <dbReference type="ARBA" id="ARBA00022533"/>
    </source>
</evidence>
<dbReference type="SUPFAM" id="SSF48168">
    <property type="entry name" value="R1 subunit of ribonucleotide reductase, N-terminal domain"/>
    <property type="match status" value="1"/>
</dbReference>
<dbReference type="NCBIfam" id="NF006665">
    <property type="entry name" value="PRK09209.1"/>
    <property type="match status" value="1"/>
</dbReference>
<dbReference type="PANTHER" id="PTHR11573:SF6">
    <property type="entry name" value="RIBONUCLEOSIDE-DIPHOSPHATE REDUCTASE LARGE SUBUNIT"/>
    <property type="match status" value="1"/>
</dbReference>
<dbReference type="UniPathway" id="UPA00326"/>
<dbReference type="Pfam" id="PF00317">
    <property type="entry name" value="Ribonuc_red_lgN"/>
    <property type="match status" value="1"/>
</dbReference>
<evidence type="ECO:0000313" key="12">
    <source>
        <dbReference type="EMBL" id="RKD73384.1"/>
    </source>
</evidence>
<dbReference type="InterPro" id="IPR000788">
    <property type="entry name" value="RNR_lg_C"/>
</dbReference>
<evidence type="ECO:0000256" key="9">
    <source>
        <dbReference type="PROSITE-ProRule" id="PRU00492"/>
    </source>
</evidence>
<keyword evidence="6 10" id="KW-0560">Oxidoreductase</keyword>
<evidence type="ECO:0000256" key="2">
    <source>
        <dbReference type="ARBA" id="ARBA00012274"/>
    </source>
</evidence>
<dbReference type="PROSITE" id="PS51161">
    <property type="entry name" value="ATP_CONE"/>
    <property type="match status" value="1"/>
</dbReference>
<dbReference type="GO" id="GO:0005971">
    <property type="term" value="C:ribonucleoside-diphosphate reductase complex"/>
    <property type="evidence" value="ECO:0007669"/>
    <property type="project" value="TreeGrafter"/>
</dbReference>
<protein>
    <recommendedName>
        <fullName evidence="2 10">Ribonucleoside-diphosphate reductase</fullName>
        <ecNumber evidence="2 10">1.17.4.1</ecNumber>
    </recommendedName>
</protein>
<dbReference type="FunFam" id="3.20.70.20:FF:000014">
    <property type="entry name" value="Ribonucleoside-diphosphate reductase"/>
    <property type="match status" value="1"/>
</dbReference>
<organism evidence="12 13">
    <name type="scientific">Sinobaca qinghaiensis</name>
    <dbReference type="NCBI Taxonomy" id="342944"/>
    <lineage>
        <taxon>Bacteria</taxon>
        <taxon>Bacillati</taxon>
        <taxon>Bacillota</taxon>
        <taxon>Bacilli</taxon>
        <taxon>Bacillales</taxon>
        <taxon>Sporolactobacillaceae</taxon>
        <taxon>Sinobaca</taxon>
    </lineage>
</organism>
<comment type="function">
    <text evidence="10">Provides the precursors necessary for DNA synthesis. Catalyzes the biosynthesis of deoxyribonucleotides from the corresponding ribonucleotides.</text>
</comment>
<comment type="similarity">
    <text evidence="1 10">Belongs to the ribonucleoside diphosphate reductase large chain family.</text>
</comment>
<dbReference type="GO" id="GO:0004748">
    <property type="term" value="F:ribonucleoside-diphosphate reductase activity, thioredoxin disulfide as acceptor"/>
    <property type="evidence" value="ECO:0007669"/>
    <property type="project" value="UniProtKB-EC"/>
</dbReference>
<dbReference type="Gene3D" id="3.20.70.20">
    <property type="match status" value="1"/>
</dbReference>